<evidence type="ECO:0000259" key="1">
    <source>
        <dbReference type="Pfam" id="PF00535"/>
    </source>
</evidence>
<evidence type="ECO:0000313" key="2">
    <source>
        <dbReference type="EMBL" id="MBO1075468.1"/>
    </source>
</evidence>
<dbReference type="SUPFAM" id="SSF53448">
    <property type="entry name" value="Nucleotide-diphospho-sugar transferases"/>
    <property type="match status" value="1"/>
</dbReference>
<dbReference type="InterPro" id="IPR050834">
    <property type="entry name" value="Glycosyltransf_2"/>
</dbReference>
<comment type="caution">
    <text evidence="2">The sequence shown here is derived from an EMBL/GenBank/DDBJ whole genome shotgun (WGS) entry which is preliminary data.</text>
</comment>
<dbReference type="InterPro" id="IPR001173">
    <property type="entry name" value="Glyco_trans_2-like"/>
</dbReference>
<evidence type="ECO:0000313" key="3">
    <source>
        <dbReference type="Proteomes" id="UP001518990"/>
    </source>
</evidence>
<dbReference type="RefSeq" id="WP_207447717.1">
    <property type="nucleotide sequence ID" value="NZ_CP061094.1"/>
</dbReference>
<dbReference type="EMBL" id="JACTNF010000012">
    <property type="protein sequence ID" value="MBO1075468.1"/>
    <property type="molecule type" value="Genomic_DNA"/>
</dbReference>
<keyword evidence="3" id="KW-1185">Reference proteome</keyword>
<dbReference type="Proteomes" id="UP001518990">
    <property type="component" value="Unassembled WGS sequence"/>
</dbReference>
<dbReference type="Pfam" id="PF00535">
    <property type="entry name" value="Glycos_transf_2"/>
    <property type="match status" value="1"/>
</dbReference>
<sequence length="544" mass="60513">MSVVIPAFNSANTLGRTIRSVLSQTVPPLEIIVVDDGSADDTAAVAAAFGPCVRVIRKLNGGPASARNLGVSHARGRWIAFLDADDQWGPAKLERQLPYTIPDDVGLVHTLIDDRADVPEVLDFDLLWRRNWIANSTVLIRRDVFLALGGFDEARELISVEDYNLWVRLAASGWKIVLCPEILTDYTRGVGISSNMLRFFDASLYNARALSDRLSLSPTTLKHKLAEICLDFGKGAIYRRDMPMARKFIIRSMKFYCTKSAVFHFGAALMPAVVLDLRRVMLRLVQGDRPVQKIRIVQVTATAAYGTGCRSLSPENQDDVVALFNELAQHLVRSRPSLFGQDVRIRDAISRIAWDGYLDPRKLRRKLRYSDRSAWLSLESTEIGYLCLRLLSAVVRESASVADQPIGVGALQMTVAERSRLMVLRERLGTSDEAEKAYQLAVMICQRRASARISSSVSINDASAALLRDIIRDIRHALKDIRFDFGNADALYLWKLAEEISQKKAYLWIDALLLADQLGRAGLQNEVPAKLVPDRAIHAAQAAG</sequence>
<protein>
    <submittedName>
        <fullName evidence="2">Glycosyltransferase family 2 protein</fullName>
    </submittedName>
</protein>
<proteinExistence type="predicted"/>
<reference evidence="2 3" key="1">
    <citation type="submission" date="2020-09" db="EMBL/GenBank/DDBJ databases">
        <title>Roseomonas.</title>
        <authorList>
            <person name="Zhu W."/>
        </authorList>
    </citation>
    <scope>NUCLEOTIDE SEQUENCE [LARGE SCALE GENOMIC DNA]</scope>
    <source>
        <strain evidence="2 3">1311</strain>
    </source>
</reference>
<organism evidence="2 3">
    <name type="scientific">Roseomonas marmotae</name>
    <dbReference type="NCBI Taxonomy" id="2768161"/>
    <lineage>
        <taxon>Bacteria</taxon>
        <taxon>Pseudomonadati</taxon>
        <taxon>Pseudomonadota</taxon>
        <taxon>Alphaproteobacteria</taxon>
        <taxon>Acetobacterales</taxon>
        <taxon>Roseomonadaceae</taxon>
        <taxon>Roseomonas</taxon>
    </lineage>
</organism>
<name>A0ABS3KFP7_9PROT</name>
<dbReference type="PANTHER" id="PTHR43685">
    <property type="entry name" value="GLYCOSYLTRANSFERASE"/>
    <property type="match status" value="1"/>
</dbReference>
<dbReference type="InterPro" id="IPR029044">
    <property type="entry name" value="Nucleotide-diphossugar_trans"/>
</dbReference>
<dbReference type="Gene3D" id="3.90.550.10">
    <property type="entry name" value="Spore Coat Polysaccharide Biosynthesis Protein SpsA, Chain A"/>
    <property type="match status" value="1"/>
</dbReference>
<feature type="domain" description="Glycosyltransferase 2-like" evidence="1">
    <location>
        <begin position="2"/>
        <end position="109"/>
    </location>
</feature>
<gene>
    <name evidence="2" type="ORF">IAI60_12715</name>
</gene>
<dbReference type="PANTHER" id="PTHR43685:SF2">
    <property type="entry name" value="GLYCOSYLTRANSFERASE 2-LIKE DOMAIN-CONTAINING PROTEIN"/>
    <property type="match status" value="1"/>
</dbReference>
<dbReference type="CDD" id="cd00761">
    <property type="entry name" value="Glyco_tranf_GTA_type"/>
    <property type="match status" value="1"/>
</dbReference>
<accession>A0ABS3KFP7</accession>